<comment type="catalytic activity">
    <reaction evidence="1">
        <text>a uridine in mRNA = a pseudouridine in mRNA</text>
        <dbReference type="Rhea" id="RHEA:56644"/>
        <dbReference type="Rhea" id="RHEA-COMP:14658"/>
        <dbReference type="Rhea" id="RHEA-COMP:14659"/>
        <dbReference type="ChEBI" id="CHEBI:65314"/>
        <dbReference type="ChEBI" id="CHEBI:65315"/>
    </reaction>
</comment>
<evidence type="ECO:0000313" key="9">
    <source>
        <dbReference type="EMBL" id="RNA14366.1"/>
    </source>
</evidence>
<evidence type="ECO:0000256" key="4">
    <source>
        <dbReference type="ARBA" id="ARBA00023235"/>
    </source>
</evidence>
<evidence type="ECO:0000256" key="6">
    <source>
        <dbReference type="ARBA" id="ARBA00039953"/>
    </source>
</evidence>
<evidence type="ECO:0000256" key="3">
    <source>
        <dbReference type="ARBA" id="ARBA00010876"/>
    </source>
</evidence>
<dbReference type="Gene3D" id="3.30.2350.10">
    <property type="entry name" value="Pseudouridine synthase"/>
    <property type="match status" value="1"/>
</dbReference>
<keyword evidence="4 9" id="KW-0413">Isomerase</keyword>
<dbReference type="InterPro" id="IPR006145">
    <property type="entry name" value="PsdUridine_synth_RsuA/RluA"/>
</dbReference>
<dbReference type="PROSITE" id="PS01129">
    <property type="entry name" value="PSI_RLU"/>
    <property type="match status" value="1"/>
</dbReference>
<dbReference type="AlphaFoldDB" id="A0A3M7QSJ4"/>
<gene>
    <name evidence="9" type="ORF">BpHYR1_050934</name>
</gene>
<evidence type="ECO:0000256" key="1">
    <source>
        <dbReference type="ARBA" id="ARBA00001166"/>
    </source>
</evidence>
<dbReference type="InterPro" id="IPR020103">
    <property type="entry name" value="PsdUridine_synth_cat_dom_sf"/>
</dbReference>
<dbReference type="OrthoDB" id="418349at2759"/>
<dbReference type="Proteomes" id="UP000276133">
    <property type="component" value="Unassembled WGS sequence"/>
</dbReference>
<feature type="domain" description="Pseudouridine synthase RsuA/RluA-like" evidence="8">
    <location>
        <begin position="321"/>
        <end position="487"/>
    </location>
</feature>
<sequence>MSCISILNNKVHEYLTKVQELDKDKFTKRAIPLVTGTSYLLHSTKFTAPHFFSKLCGDNSISISKTLFLNSLVGSVFYIFTSKHMKNTKLRYAIGFSAFESGNIEIVETTFGQIKIYKDKPEEVEQKSSKLDERCVEKLNETNSSDSENFFGLEQDNYFDQKIVDEYKQNKEISKSAKTSDEKLPIADNEIEKKDLNFIDDIYFGNLSKNDGLESPMEKSPTYIQENNDESFGNIRSLIEKKKDLDEYQNYVPIITSKNQAIDEKKKLPTMKLTSSEKLKIDSKHKILKEEVFNWEKMTLDESAEILKNHICYHNEEEGIFAIDKPYGLASIKGPGLHLSVSKILPILEKILKLNYRLLMCNRLDEFTTGVMLFATNIESARKIRNCFDQKKIIKQYLAITKNVPIISTGEINIPLLRRSINSITRTYLSPNYDEETKFVLKNVSKENEMRKEAITKYRVIDSNKNCALIEVQPKTGFQHQIRAHLAYGLGCPILGDHKYSHHIKLAPQKLPDEVLKALKIKQSKARYVPMNLHANQIILEEFTKTKNVFIRAKVPLHFINNLKR</sequence>
<evidence type="ECO:0000256" key="7">
    <source>
        <dbReference type="ARBA" id="ARBA00041563"/>
    </source>
</evidence>
<dbReference type="InterPro" id="IPR006224">
    <property type="entry name" value="PsdUridine_synth_RluA-like_CS"/>
</dbReference>
<protein>
    <recommendedName>
        <fullName evidence="6">Pseudouridylate synthase RPUSD4, mitochondrial</fullName>
    </recommendedName>
    <alternativeName>
        <fullName evidence="7">RNA pseudouridylate synthase domain-containing protein 4</fullName>
    </alternativeName>
</protein>
<feature type="non-terminal residue" evidence="9">
    <location>
        <position position="565"/>
    </location>
</feature>
<comment type="catalytic activity">
    <reaction evidence="2">
        <text>uridine in 5S rRNA = pseudouridine in 5S rRNA</text>
        <dbReference type="Rhea" id="RHEA:47036"/>
        <dbReference type="Rhea" id="RHEA-COMP:11730"/>
        <dbReference type="Rhea" id="RHEA-COMP:11731"/>
        <dbReference type="ChEBI" id="CHEBI:65314"/>
        <dbReference type="ChEBI" id="CHEBI:65315"/>
    </reaction>
</comment>
<dbReference type="STRING" id="10195.A0A3M7QSJ4"/>
<comment type="similarity">
    <text evidence="3">Belongs to the pseudouridine synthase RluA family.</text>
</comment>
<dbReference type="GO" id="GO:0106029">
    <property type="term" value="F:tRNA pseudouridine synthase activity"/>
    <property type="evidence" value="ECO:0007669"/>
    <property type="project" value="RHEA"/>
</dbReference>
<name>A0A3M7QSJ4_BRAPC</name>
<reference evidence="9 10" key="1">
    <citation type="journal article" date="2018" name="Sci. Rep.">
        <title>Genomic signatures of local adaptation to the degree of environmental predictability in rotifers.</title>
        <authorList>
            <person name="Franch-Gras L."/>
            <person name="Hahn C."/>
            <person name="Garcia-Roger E.M."/>
            <person name="Carmona M.J."/>
            <person name="Serra M."/>
            <person name="Gomez A."/>
        </authorList>
    </citation>
    <scope>NUCLEOTIDE SEQUENCE [LARGE SCALE GENOMIC DNA]</scope>
    <source>
        <strain evidence="9">HYR1</strain>
    </source>
</reference>
<evidence type="ECO:0000256" key="5">
    <source>
        <dbReference type="ARBA" id="ARBA00036943"/>
    </source>
</evidence>
<comment type="catalytic activity">
    <reaction evidence="5">
        <text>a uridine in tRNA = a pseudouridine in tRNA</text>
        <dbReference type="Rhea" id="RHEA:54572"/>
        <dbReference type="Rhea" id="RHEA-COMP:13339"/>
        <dbReference type="Rhea" id="RHEA-COMP:13934"/>
        <dbReference type="ChEBI" id="CHEBI:65314"/>
        <dbReference type="ChEBI" id="CHEBI:65315"/>
    </reaction>
</comment>
<dbReference type="GO" id="GO:0001522">
    <property type="term" value="P:pseudouridine synthesis"/>
    <property type="evidence" value="ECO:0007669"/>
    <property type="project" value="InterPro"/>
</dbReference>
<dbReference type="Pfam" id="PF00849">
    <property type="entry name" value="PseudoU_synth_2"/>
    <property type="match status" value="1"/>
</dbReference>
<dbReference type="PANTHER" id="PTHR21600">
    <property type="entry name" value="MITOCHONDRIAL RNA PSEUDOURIDINE SYNTHASE"/>
    <property type="match status" value="1"/>
</dbReference>
<comment type="caution">
    <text evidence="9">The sequence shown here is derived from an EMBL/GenBank/DDBJ whole genome shotgun (WGS) entry which is preliminary data.</text>
</comment>
<dbReference type="PANTHER" id="PTHR21600:SF83">
    <property type="entry name" value="PSEUDOURIDYLATE SYNTHASE RPUSD4, MITOCHONDRIAL"/>
    <property type="match status" value="1"/>
</dbReference>
<dbReference type="GO" id="GO:0003723">
    <property type="term" value="F:RNA binding"/>
    <property type="evidence" value="ECO:0007669"/>
    <property type="project" value="InterPro"/>
</dbReference>
<dbReference type="InterPro" id="IPR050188">
    <property type="entry name" value="RluA_PseudoU_synthase"/>
</dbReference>
<evidence type="ECO:0000256" key="2">
    <source>
        <dbReference type="ARBA" id="ARBA00001896"/>
    </source>
</evidence>
<proteinExistence type="inferred from homology"/>
<dbReference type="EMBL" id="REGN01005206">
    <property type="protein sequence ID" value="RNA14366.1"/>
    <property type="molecule type" value="Genomic_DNA"/>
</dbReference>
<evidence type="ECO:0000259" key="8">
    <source>
        <dbReference type="Pfam" id="PF00849"/>
    </source>
</evidence>
<evidence type="ECO:0000313" key="10">
    <source>
        <dbReference type="Proteomes" id="UP000276133"/>
    </source>
</evidence>
<accession>A0A3M7QSJ4</accession>
<organism evidence="9 10">
    <name type="scientific">Brachionus plicatilis</name>
    <name type="common">Marine rotifer</name>
    <name type="synonym">Brachionus muelleri</name>
    <dbReference type="NCBI Taxonomy" id="10195"/>
    <lineage>
        <taxon>Eukaryota</taxon>
        <taxon>Metazoa</taxon>
        <taxon>Spiralia</taxon>
        <taxon>Gnathifera</taxon>
        <taxon>Rotifera</taxon>
        <taxon>Eurotatoria</taxon>
        <taxon>Monogononta</taxon>
        <taxon>Pseudotrocha</taxon>
        <taxon>Ploima</taxon>
        <taxon>Brachionidae</taxon>
        <taxon>Brachionus</taxon>
    </lineage>
</organism>
<dbReference type="CDD" id="cd02869">
    <property type="entry name" value="PseudoU_synth_RluA_like"/>
    <property type="match status" value="1"/>
</dbReference>
<dbReference type="SUPFAM" id="SSF55120">
    <property type="entry name" value="Pseudouridine synthase"/>
    <property type="match status" value="1"/>
</dbReference>
<keyword evidence="10" id="KW-1185">Reference proteome</keyword>